<dbReference type="SUPFAM" id="SSF52540">
    <property type="entry name" value="P-loop containing nucleoside triphosphate hydrolases"/>
    <property type="match status" value="1"/>
</dbReference>
<evidence type="ECO:0000259" key="10">
    <source>
        <dbReference type="PROSITE" id="PS50126"/>
    </source>
</evidence>
<evidence type="ECO:0000259" key="11">
    <source>
        <dbReference type="PROSITE" id="PS51722"/>
    </source>
</evidence>
<evidence type="ECO:0000256" key="7">
    <source>
        <dbReference type="SAM" id="Coils"/>
    </source>
</evidence>
<dbReference type="Pfam" id="PF11987">
    <property type="entry name" value="IF-2"/>
    <property type="match status" value="1"/>
</dbReference>
<dbReference type="PROSITE" id="PS51722">
    <property type="entry name" value="G_TR_2"/>
    <property type="match status" value="1"/>
</dbReference>
<keyword evidence="9" id="KW-0472">Membrane</keyword>
<dbReference type="InterPro" id="IPR003029">
    <property type="entry name" value="S1_domain"/>
</dbReference>
<dbReference type="NCBIfam" id="TIGR00231">
    <property type="entry name" value="small_GTP"/>
    <property type="match status" value="1"/>
</dbReference>
<keyword evidence="3" id="KW-0547">Nucleotide-binding</keyword>
<dbReference type="Proteomes" id="UP000507536">
    <property type="component" value="Chromosome 12"/>
</dbReference>
<gene>
    <name evidence="12" type="primary">MB2</name>
    <name evidence="12" type="ORF">PCHDS_000338600</name>
</gene>
<dbReference type="CDD" id="cd03702">
    <property type="entry name" value="IF2_mtIF2_II"/>
    <property type="match status" value="1"/>
</dbReference>
<dbReference type="FunFam" id="2.40.30.10:FF:000008">
    <property type="entry name" value="Translation initiation factor IF-2"/>
    <property type="match status" value="1"/>
</dbReference>
<accession>A0A1C6YIK2</accession>
<evidence type="ECO:0000256" key="9">
    <source>
        <dbReference type="SAM" id="Phobius"/>
    </source>
</evidence>
<sequence length="1307" mass="149390">MSYKFRLFLATWPLIWFIIILIKIKRCFCINLKSNKLNYISHNNYVITKTNEYKTGRLRKIKNHYFPRNTIRNNYLKFFNKLNVLNNKKVISNTFPLYYFNPSSIGLYQNVWDKNYEQALEDKGYLCKWNYKNKIKIQVKSKSDNEENKKGQNEKSEKKKTNKIVGKSKTSGNKKKISESNNTNQEEDNTKSEINNEQIESDIKKNTGVKKKRDSPKKVDKTKLSLEEIDYTKGKKSTGKKNKENSSSTLEKSSNKINDDVYTTPANNNSSYKHSEKKQTKYAPKNGLSNNNQYVEPIKESNIGKSFEGIVSSVNEGAAYIKIPDLNSFGVLFKNKSNLGNDIEDMNNYFKVNQKVTVKILGVNLKKNIYYLGNIIKYNKDIILEKGDRSKGLITKICESYCFIKILKNGSVGYLHRSKIRFINNYILNNLDDTKKSESANLNNSDLSFESLLDVTSLEIQSKLTKLVQFQNIFKIWDIIDIEILSKSEQNLSSSYILTIPKETNTFKRVLEYAQSAYKQNQMNPTTSGNKQENSTHISPKGILNVKKKINDNTQQNLDELTNIDGKEIMKDTILNTSNDYINIQKKKKNNKTIYNLEDDKILMKKEKNKINENFENSVKKKKKKKDKEKEKLTKTYQLPSNNIINLSMLSKIIKISPSSLKKFFIINEKKEFSFNSELTLDQIKKACDYFEIQHSSVLPAISHEKSNEIDTASVNEIDTTSVNAIENVENKSNPSLISTSNSVSLKMEPGEDIKNKLMDEKEKKRNIVVTFIGHINHGKTSLFDYICKTNERNKEHGLITQNIRAFKANINENSVCTFIDTPGHEAFIPIRQRGIQISDLSILVISGEEGIQEQTIECIKLIKELNIKIIIAITKTDIPNIDVNRIINDLLYYDISTEINGGEIQVVECSIYKEDSINKLLDAIYLESEFIDLSIKDNEKAEGVVLDSYVGKNGIVSINLLQKGVLKLNDNFYTGSSYGKIKVLKNYMNKNIKCAYPSDPVIIIGYNKNSLPIAGDKFHVVESETIAKEISEHNKDAILSSQINDFNYSMPTLDKYENFIINPEETSGNDISDQNNAETQQSSDKNSDTHENDAEPNDDENKLKDVYINYFIKCDKQGTIDILKNSILKLSKEDTIYRIRNKIIYANIGDISSSDINYALSFDAIIIGFNVKIAKNVKSSKNNGNSQFIFSNVLYELIENVENEMTKRLSKKPTGKYIGKAKILKIFNISKLGKISGCSVINGTIKNNSNIRILRDGHVIYVGKIISLKVVKEERAQVNQNEECGMAFENFTDFNSGDIIEAYEEE</sequence>
<dbReference type="GO" id="GO:0003924">
    <property type="term" value="F:GTPase activity"/>
    <property type="evidence" value="ECO:0007669"/>
    <property type="project" value="InterPro"/>
</dbReference>
<evidence type="ECO:0000256" key="2">
    <source>
        <dbReference type="ARBA" id="ARBA00022540"/>
    </source>
</evidence>
<dbReference type="SMART" id="SM00316">
    <property type="entry name" value="S1"/>
    <property type="match status" value="2"/>
</dbReference>
<evidence type="ECO:0000256" key="3">
    <source>
        <dbReference type="ARBA" id="ARBA00022741"/>
    </source>
</evidence>
<dbReference type="Gene3D" id="3.40.50.300">
    <property type="entry name" value="P-loop containing nucleotide triphosphate hydrolases"/>
    <property type="match status" value="1"/>
</dbReference>
<dbReference type="InterPro" id="IPR036925">
    <property type="entry name" value="TIF_IF2_dom3_sf"/>
</dbReference>
<keyword evidence="9" id="KW-1133">Transmembrane helix</keyword>
<feature type="region of interest" description="Disordered" evidence="8">
    <location>
        <begin position="233"/>
        <end position="293"/>
    </location>
</feature>
<dbReference type="FunFam" id="3.40.50.10050:FF:000001">
    <property type="entry name" value="Translation initiation factor IF-2"/>
    <property type="match status" value="1"/>
</dbReference>
<name>A0A1C6YIK2_PLACE</name>
<dbReference type="SUPFAM" id="SSF50249">
    <property type="entry name" value="Nucleic acid-binding proteins"/>
    <property type="match status" value="1"/>
</dbReference>
<dbReference type="Gene3D" id="2.40.30.10">
    <property type="entry name" value="Translation factors"/>
    <property type="match status" value="2"/>
</dbReference>
<dbReference type="InterPro" id="IPR012340">
    <property type="entry name" value="NA-bd_OB-fold"/>
</dbReference>
<organism evidence="12 13">
    <name type="scientific">Plasmodium chabaudi adami</name>
    <dbReference type="NCBI Taxonomy" id="5826"/>
    <lineage>
        <taxon>Eukaryota</taxon>
        <taxon>Sar</taxon>
        <taxon>Alveolata</taxon>
        <taxon>Apicomplexa</taxon>
        <taxon>Aconoidasida</taxon>
        <taxon>Haemosporida</taxon>
        <taxon>Plasmodiidae</taxon>
        <taxon>Plasmodium</taxon>
        <taxon>Plasmodium (Vinckeia)</taxon>
    </lineage>
</organism>
<dbReference type="InterPro" id="IPR023115">
    <property type="entry name" value="TIF_IF2_dom3"/>
</dbReference>
<proteinExistence type="inferred from homology"/>
<dbReference type="InterPro" id="IPR053905">
    <property type="entry name" value="EF-G-like_DII"/>
</dbReference>
<keyword evidence="9" id="KW-0812">Transmembrane</keyword>
<dbReference type="Gene3D" id="3.40.50.10050">
    <property type="entry name" value="Translation initiation factor IF- 2, domain 3"/>
    <property type="match status" value="1"/>
</dbReference>
<feature type="domain" description="Tr-type G" evidence="11">
    <location>
        <begin position="765"/>
        <end position="935"/>
    </location>
</feature>
<evidence type="ECO:0000256" key="4">
    <source>
        <dbReference type="ARBA" id="ARBA00022917"/>
    </source>
</evidence>
<dbReference type="PANTHER" id="PTHR43381:SF5">
    <property type="entry name" value="TR-TYPE G DOMAIN-CONTAINING PROTEIN"/>
    <property type="match status" value="1"/>
</dbReference>
<feature type="region of interest" description="Disordered" evidence="8">
    <location>
        <begin position="140"/>
        <end position="221"/>
    </location>
</feature>
<dbReference type="CDD" id="cd03692">
    <property type="entry name" value="mtIF2_IVc"/>
    <property type="match status" value="1"/>
</dbReference>
<dbReference type="GO" id="GO:0005737">
    <property type="term" value="C:cytoplasm"/>
    <property type="evidence" value="ECO:0007669"/>
    <property type="project" value="TreeGrafter"/>
</dbReference>
<feature type="compositionally biased region" description="Basic and acidic residues" evidence="8">
    <location>
        <begin position="141"/>
        <end position="159"/>
    </location>
</feature>
<feature type="transmembrane region" description="Helical" evidence="9">
    <location>
        <begin position="7"/>
        <end position="24"/>
    </location>
</feature>
<feature type="region of interest" description="Disordered" evidence="8">
    <location>
        <begin position="1065"/>
        <end position="1101"/>
    </location>
</feature>
<dbReference type="PROSITE" id="PS50126">
    <property type="entry name" value="S1"/>
    <property type="match status" value="1"/>
</dbReference>
<reference evidence="12 13" key="1">
    <citation type="submission" date="2016-08" db="EMBL/GenBank/DDBJ databases">
        <authorList>
            <consortium name="Pathogen Informatics"/>
        </authorList>
    </citation>
    <scope>NUCLEOTIDE SEQUENCE [LARGE SCALE GENOMIC DNA]</scope>
    <source>
        <strain evidence="12 13">DS</strain>
    </source>
</reference>
<dbReference type="InterPro" id="IPR015760">
    <property type="entry name" value="TIF_IF2"/>
</dbReference>
<keyword evidence="2 12" id="KW-0396">Initiation factor</keyword>
<dbReference type="FunFam" id="3.40.50.300:FF:000019">
    <property type="entry name" value="Translation initiation factor IF-2"/>
    <property type="match status" value="1"/>
</dbReference>
<evidence type="ECO:0000256" key="5">
    <source>
        <dbReference type="ARBA" id="ARBA00023134"/>
    </source>
</evidence>
<evidence type="ECO:0000256" key="1">
    <source>
        <dbReference type="ARBA" id="ARBA00007733"/>
    </source>
</evidence>
<dbReference type="PANTHER" id="PTHR43381">
    <property type="entry name" value="TRANSLATION INITIATION FACTOR IF-2-RELATED"/>
    <property type="match status" value="1"/>
</dbReference>
<protein>
    <submittedName>
        <fullName evidence="12">Translation initiation factor IF-2, putative</fullName>
    </submittedName>
</protein>
<evidence type="ECO:0000313" key="13">
    <source>
        <dbReference type="Proteomes" id="UP000507536"/>
    </source>
</evidence>
<dbReference type="Gene3D" id="2.40.50.140">
    <property type="entry name" value="Nucleic acid-binding proteins"/>
    <property type="match status" value="1"/>
</dbReference>
<feature type="coiled-coil region" evidence="7">
    <location>
        <begin position="605"/>
        <end position="632"/>
    </location>
</feature>
<dbReference type="InterPro" id="IPR005225">
    <property type="entry name" value="Small_GTP-bd"/>
</dbReference>
<dbReference type="InterPro" id="IPR027417">
    <property type="entry name" value="P-loop_NTPase"/>
</dbReference>
<dbReference type="InterPro" id="IPR009000">
    <property type="entry name" value="Transl_B-barrel_sf"/>
</dbReference>
<dbReference type="EMBL" id="LT608192">
    <property type="protein sequence ID" value="SCM23230.1"/>
    <property type="molecule type" value="Genomic_DNA"/>
</dbReference>
<dbReference type="GO" id="GO:0005525">
    <property type="term" value="F:GTP binding"/>
    <property type="evidence" value="ECO:0007669"/>
    <property type="project" value="UniProtKB-KW"/>
</dbReference>
<dbReference type="SUPFAM" id="SSF52156">
    <property type="entry name" value="Initiation factor IF2/eIF5b, domain 3"/>
    <property type="match status" value="1"/>
</dbReference>
<comment type="function">
    <text evidence="6">One of the essential components for the initiation of protein synthesis. Protects formylmethionyl-tRNA from spontaneous hydrolysis and promotes its binding to the 30S ribosomal subunits. Also involved in the hydrolysis of GTP during the formation of the 70S ribosomal complex.</text>
</comment>
<dbReference type="GO" id="GO:0003743">
    <property type="term" value="F:translation initiation factor activity"/>
    <property type="evidence" value="ECO:0007669"/>
    <property type="project" value="UniProtKB-KW"/>
</dbReference>
<dbReference type="Pfam" id="PF00575">
    <property type="entry name" value="S1"/>
    <property type="match status" value="1"/>
</dbReference>
<dbReference type="GO" id="GO:0003676">
    <property type="term" value="F:nucleic acid binding"/>
    <property type="evidence" value="ECO:0007669"/>
    <property type="project" value="InterPro"/>
</dbReference>
<comment type="similarity">
    <text evidence="1">Belongs to the TRAFAC class translation factor GTPase superfamily. Classic translation factor GTPase family. IF-2 subfamily.</text>
</comment>
<dbReference type="Pfam" id="PF00009">
    <property type="entry name" value="GTP_EFTU"/>
    <property type="match status" value="1"/>
</dbReference>
<feature type="compositionally biased region" description="Polar residues" evidence="8">
    <location>
        <begin position="1065"/>
        <end position="1085"/>
    </location>
</feature>
<evidence type="ECO:0000256" key="8">
    <source>
        <dbReference type="SAM" id="MobiDB-lite"/>
    </source>
</evidence>
<keyword evidence="7" id="KW-0175">Coiled coil</keyword>
<keyword evidence="4" id="KW-0648">Protein biosynthesis</keyword>
<evidence type="ECO:0000313" key="12">
    <source>
        <dbReference type="EMBL" id="SCM23230.1"/>
    </source>
</evidence>
<dbReference type="InterPro" id="IPR000795">
    <property type="entry name" value="T_Tr_GTP-bd_dom"/>
</dbReference>
<feature type="compositionally biased region" description="Basic and acidic residues" evidence="8">
    <location>
        <begin position="1086"/>
        <end position="1101"/>
    </location>
</feature>
<dbReference type="InterPro" id="IPR044145">
    <property type="entry name" value="IF2_II"/>
</dbReference>
<evidence type="ECO:0000256" key="6">
    <source>
        <dbReference type="ARBA" id="ARBA00025162"/>
    </source>
</evidence>
<dbReference type="SUPFAM" id="SSF50447">
    <property type="entry name" value="Translation proteins"/>
    <property type="match status" value="2"/>
</dbReference>
<feature type="domain" description="S1 motif" evidence="10">
    <location>
        <begin position="304"/>
        <end position="375"/>
    </location>
</feature>
<keyword evidence="5" id="KW-0342">GTP-binding</keyword>
<dbReference type="Pfam" id="PF22042">
    <property type="entry name" value="EF-G_D2"/>
    <property type="match status" value="1"/>
</dbReference>